<dbReference type="InterPro" id="IPR036397">
    <property type="entry name" value="RNaseH_sf"/>
</dbReference>
<accession>A0A9Q3QAG2</accession>
<evidence type="ECO:0000313" key="2">
    <source>
        <dbReference type="Proteomes" id="UP000765509"/>
    </source>
</evidence>
<reference evidence="1" key="1">
    <citation type="submission" date="2021-03" db="EMBL/GenBank/DDBJ databases">
        <title>Draft genome sequence of rust myrtle Austropuccinia psidii MF-1, a brazilian biotype.</title>
        <authorList>
            <person name="Quecine M.C."/>
            <person name="Pachon D.M.R."/>
            <person name="Bonatelli M.L."/>
            <person name="Correr F.H."/>
            <person name="Franceschini L.M."/>
            <person name="Leite T.F."/>
            <person name="Margarido G.R.A."/>
            <person name="Almeida C.A."/>
            <person name="Ferrarezi J.A."/>
            <person name="Labate C.A."/>
        </authorList>
    </citation>
    <scope>NUCLEOTIDE SEQUENCE</scope>
    <source>
        <strain evidence="1">MF-1</strain>
    </source>
</reference>
<evidence type="ECO:0000313" key="1">
    <source>
        <dbReference type="EMBL" id="MBW0591109.1"/>
    </source>
</evidence>
<dbReference type="GO" id="GO:0003676">
    <property type="term" value="F:nucleic acid binding"/>
    <property type="evidence" value="ECO:0007669"/>
    <property type="project" value="InterPro"/>
</dbReference>
<gene>
    <name evidence="1" type="ORF">O181_130824</name>
</gene>
<dbReference type="Proteomes" id="UP000765509">
    <property type="component" value="Unassembled WGS sequence"/>
</dbReference>
<evidence type="ECO:0008006" key="3">
    <source>
        <dbReference type="Google" id="ProtNLM"/>
    </source>
</evidence>
<protein>
    <recommendedName>
        <fullName evidence="3">Transposase Tc1-like domain-containing protein</fullName>
    </recommendedName>
</protein>
<dbReference type="EMBL" id="AVOT02141450">
    <property type="protein sequence ID" value="MBW0591109.1"/>
    <property type="molecule type" value="Genomic_DNA"/>
</dbReference>
<dbReference type="AlphaFoldDB" id="A0A9Q3QAG2"/>
<dbReference type="Gene3D" id="3.30.420.10">
    <property type="entry name" value="Ribonuclease H-like superfamily/Ribonuclease H"/>
    <property type="match status" value="1"/>
</dbReference>
<comment type="caution">
    <text evidence="1">The sequence shown here is derived from an EMBL/GenBank/DDBJ whole genome shotgun (WGS) entry which is preliminary data.</text>
</comment>
<organism evidence="1 2">
    <name type="scientific">Austropuccinia psidii MF-1</name>
    <dbReference type="NCBI Taxonomy" id="1389203"/>
    <lineage>
        <taxon>Eukaryota</taxon>
        <taxon>Fungi</taxon>
        <taxon>Dikarya</taxon>
        <taxon>Basidiomycota</taxon>
        <taxon>Pucciniomycotina</taxon>
        <taxon>Pucciniomycetes</taxon>
        <taxon>Pucciniales</taxon>
        <taxon>Sphaerophragmiaceae</taxon>
        <taxon>Austropuccinia</taxon>
    </lineage>
</organism>
<sequence>MLRRTIETNQGMYCWDAPSRPPILSDFGFSWDTALNRLQYEQEWQELDHIITQGHCLTVAQVTNLMTHTIQHEIHKLGRHLRIAPKKPYLWPQDFQQRLTFAQAHRHWTINDWAQVVWTDELAFELGKKVDRV</sequence>
<keyword evidence="2" id="KW-1185">Reference proteome</keyword>
<proteinExistence type="predicted"/>
<name>A0A9Q3QAG2_9BASI</name>